<feature type="transmembrane region" description="Helical" evidence="1">
    <location>
        <begin position="986"/>
        <end position="1008"/>
    </location>
</feature>
<reference evidence="4" key="1">
    <citation type="submission" date="2022-11" db="UniProtKB">
        <authorList>
            <consortium name="WormBaseParasite"/>
        </authorList>
    </citation>
    <scope>IDENTIFICATION</scope>
</reference>
<dbReference type="AlphaFoldDB" id="A0A915NLM5"/>
<keyword evidence="1" id="KW-0472">Membrane</keyword>
<name>A0A915NLM5_9BILA</name>
<keyword evidence="2" id="KW-0732">Signal</keyword>
<evidence type="ECO:0000256" key="1">
    <source>
        <dbReference type="SAM" id="Phobius"/>
    </source>
</evidence>
<sequence length="1012" mass="118033">MLKLIVLNLILLIYCFNLVDGGGEGSNEENEVFFDAEEEFDISSEIDEIDQHVKNQIAWILENASKCDEQEKCVNMFLNDMAMFNDQARFGGIAAYCDNLKSENDKIGNPIRELLNGEIENDNAKIRLNFYIECVDNFFTKEKGLFQMKNLKPLKFSEINKKLLHSFLLTKPLYISTIMYESIQNKDTNTLLEIVSTQKLEDLNVAMKIMIALHPDLKLVKLDNDKVDFKEFSKAQGVFDDKKVGQFLSWRFDPNCNEKPAENKRGWLRNPMKKLQVYMKNADQKCLENPTIGHYIKMLENKNELNNFFLLRFNCFIKPFEKPNQNKTALQVDDLIRTLILSNSFDGESITHLLKINEKKGLEDKINNAYFNFQTWNDKVFKYACKRLLNLENASQIMSYNRFIEHYGENIVAFTNALTSVENLNIKIDKKKVKISNDKMFNDLNKVPGSSVVKDIIEEINNDILEKLDPQSFGRIKINNRKMEDLIAFSSNYLNAKYLALALALNQVVGNGDDNVNKKKIMLLNISNEQLDKIKSINFDSIKKSLNEMSIKLFDKYKGSRSTKPNNFANELVNEMINLINDVDFKLSGDSSNNFPPNFVDFRAIQLIDNGENKSFVDRLIEKIFNYLKRPIDWIRNKASNSKNIVFKNEFKQINSFVVVIENFITKKTPIEKLYFKLSKIKKHGEKLMEKLRVFLGKFLYNWNNKIKLSEDFLELLPYLTEIGNALKIEENETLIQRETDRDITTNNELKKSVHEIVKYTKEFSNNLKNKLNENPVKNYKKDLSILEIYFEREIKNPLKTNLPQLIRKKRYYGHGTLFSKRADAFIAHTVVGVMIIFLSIFKTMWLTDVKCRFPEINFQNFLRRRQNSPTIPQQHEIEMPQHFQPEPSQPHHYQGYPQYYEGNPNVAIGIPVGPPNYRYKRSIQKPRKGNSCQNKSNKGCTNTISFHKDDKKSNFKGCLNDILNNVTEGQNNIRKKRYVEWNCGIWLYWGIILSLFGLYALGFYLIAVHVH</sequence>
<keyword evidence="1" id="KW-1133">Transmembrane helix</keyword>
<keyword evidence="1" id="KW-0812">Transmembrane</keyword>
<organism evidence="3 4">
    <name type="scientific">Meloidogyne floridensis</name>
    <dbReference type="NCBI Taxonomy" id="298350"/>
    <lineage>
        <taxon>Eukaryota</taxon>
        <taxon>Metazoa</taxon>
        <taxon>Ecdysozoa</taxon>
        <taxon>Nematoda</taxon>
        <taxon>Chromadorea</taxon>
        <taxon>Rhabditida</taxon>
        <taxon>Tylenchina</taxon>
        <taxon>Tylenchomorpha</taxon>
        <taxon>Tylenchoidea</taxon>
        <taxon>Meloidogynidae</taxon>
        <taxon>Meloidogyninae</taxon>
        <taxon>Meloidogyne</taxon>
    </lineage>
</organism>
<evidence type="ECO:0000256" key="2">
    <source>
        <dbReference type="SAM" id="SignalP"/>
    </source>
</evidence>
<evidence type="ECO:0000313" key="4">
    <source>
        <dbReference type="WBParaSite" id="scf7180000418817.g2965"/>
    </source>
</evidence>
<dbReference type="Proteomes" id="UP000887560">
    <property type="component" value="Unplaced"/>
</dbReference>
<evidence type="ECO:0000313" key="3">
    <source>
        <dbReference type="Proteomes" id="UP000887560"/>
    </source>
</evidence>
<feature type="chain" id="PRO_5036825637" evidence="2">
    <location>
        <begin position="22"/>
        <end position="1012"/>
    </location>
</feature>
<proteinExistence type="predicted"/>
<dbReference type="WBParaSite" id="scf7180000418817.g2965">
    <property type="protein sequence ID" value="scf7180000418817.g2965"/>
    <property type="gene ID" value="scf7180000418817.g2965"/>
</dbReference>
<protein>
    <submittedName>
        <fullName evidence="4">Uncharacterized protein</fullName>
    </submittedName>
</protein>
<feature type="transmembrane region" description="Helical" evidence="1">
    <location>
        <begin position="826"/>
        <end position="846"/>
    </location>
</feature>
<keyword evidence="3" id="KW-1185">Reference proteome</keyword>
<accession>A0A915NLM5</accession>
<feature type="signal peptide" evidence="2">
    <location>
        <begin position="1"/>
        <end position="21"/>
    </location>
</feature>